<dbReference type="EMBL" id="KU998252">
    <property type="protein sequence ID" value="ANA87289.1"/>
    <property type="molecule type" value="Genomic_DNA"/>
</dbReference>
<name>A0A160DGX0_9CAUD</name>
<reference evidence="1 2" key="1">
    <citation type="submission" date="2016-03" db="EMBL/GenBank/DDBJ databases">
        <authorList>
            <person name="Rimple P."/>
            <person name="Montgomery M.T."/>
            <person name="Guerrero C.A."/>
            <person name="Mavrich T.N."/>
            <person name="Pope W.H."/>
            <person name="Garlena R.A."/>
            <person name="Russell D.A."/>
            <person name="Jacobs-Sera D."/>
            <person name="Hendrix R.W."/>
            <person name="Hatfull G.F."/>
        </authorList>
    </citation>
    <scope>NUCLEOTIDE SEQUENCE [LARGE SCALE GENOMIC DNA]</scope>
</reference>
<organism evidence="1 2">
    <name type="scientific">Gordonia phage PatrickStar</name>
    <dbReference type="NCBI Taxonomy" id="1838076"/>
    <lineage>
        <taxon>Viruses</taxon>
        <taxon>Duplodnaviria</taxon>
        <taxon>Heunggongvirae</taxon>
        <taxon>Uroviricota</taxon>
        <taxon>Caudoviricetes</taxon>
        <taxon>Orchidvirus</taxon>
        <taxon>Orchidvirus orchid</taxon>
    </lineage>
</organism>
<sequence>MYMLFEDNIFRGLYATYEDAINPHVNPIINADGTRGMPHPKVEAEKYPGYDHFSNIWDVKPAHEPHRI</sequence>
<gene>
    <name evidence="1" type="primary">55</name>
    <name evidence="1" type="ORF">PBI_PATRICKSTAR_55</name>
</gene>
<evidence type="ECO:0000313" key="1">
    <source>
        <dbReference type="EMBL" id="ANA87289.1"/>
    </source>
</evidence>
<protein>
    <submittedName>
        <fullName evidence="1">Uncharacterized protein</fullName>
    </submittedName>
</protein>
<evidence type="ECO:0000313" key="2">
    <source>
        <dbReference type="Proteomes" id="UP000229511"/>
    </source>
</evidence>
<proteinExistence type="predicted"/>
<dbReference type="Proteomes" id="UP000229511">
    <property type="component" value="Genome"/>
</dbReference>
<accession>A0A160DGX0</accession>